<proteinExistence type="predicted"/>
<dbReference type="OrthoDB" id="6797807at2759"/>
<feature type="region of interest" description="Disordered" evidence="1">
    <location>
        <begin position="1"/>
        <end position="151"/>
    </location>
</feature>
<name>A0A9P0L8L2_ACAOB</name>
<reference evidence="2" key="1">
    <citation type="submission" date="2022-03" db="EMBL/GenBank/DDBJ databases">
        <authorList>
            <person name="Sayadi A."/>
        </authorList>
    </citation>
    <scope>NUCLEOTIDE SEQUENCE</scope>
</reference>
<evidence type="ECO:0000256" key="1">
    <source>
        <dbReference type="SAM" id="MobiDB-lite"/>
    </source>
</evidence>
<feature type="compositionally biased region" description="Polar residues" evidence="1">
    <location>
        <begin position="43"/>
        <end position="60"/>
    </location>
</feature>
<feature type="compositionally biased region" description="Basic and acidic residues" evidence="1">
    <location>
        <begin position="107"/>
        <end position="117"/>
    </location>
</feature>
<evidence type="ECO:0000313" key="2">
    <source>
        <dbReference type="EMBL" id="CAH1993128.1"/>
    </source>
</evidence>
<evidence type="ECO:0000313" key="3">
    <source>
        <dbReference type="Proteomes" id="UP001152888"/>
    </source>
</evidence>
<dbReference type="EMBL" id="CAKOFQ010007165">
    <property type="protein sequence ID" value="CAH1993128.1"/>
    <property type="molecule type" value="Genomic_DNA"/>
</dbReference>
<sequence length="151" mass="16150">MSSRSHRLLALAKKKADQQIVQEAASREDLRSSAAFSGHHSPTVASPENLSPPATSTENLSLAAASPEYLNPPAASPENPRPSTSGLQGRFEHLSSSESDPFEDSEESYRPSDEQDVMKNAISDDNSSDDYSSDNSSSSDTDLKATVNPPK</sequence>
<keyword evidence="3" id="KW-1185">Reference proteome</keyword>
<dbReference type="Proteomes" id="UP001152888">
    <property type="component" value="Unassembled WGS sequence"/>
</dbReference>
<accession>A0A9P0L8L2</accession>
<organism evidence="2 3">
    <name type="scientific">Acanthoscelides obtectus</name>
    <name type="common">Bean weevil</name>
    <name type="synonym">Bruchus obtectus</name>
    <dbReference type="NCBI Taxonomy" id="200917"/>
    <lineage>
        <taxon>Eukaryota</taxon>
        <taxon>Metazoa</taxon>
        <taxon>Ecdysozoa</taxon>
        <taxon>Arthropoda</taxon>
        <taxon>Hexapoda</taxon>
        <taxon>Insecta</taxon>
        <taxon>Pterygota</taxon>
        <taxon>Neoptera</taxon>
        <taxon>Endopterygota</taxon>
        <taxon>Coleoptera</taxon>
        <taxon>Polyphaga</taxon>
        <taxon>Cucujiformia</taxon>
        <taxon>Chrysomeloidea</taxon>
        <taxon>Chrysomelidae</taxon>
        <taxon>Bruchinae</taxon>
        <taxon>Bruchini</taxon>
        <taxon>Acanthoscelides</taxon>
    </lineage>
</organism>
<protein>
    <submittedName>
        <fullName evidence="2">Uncharacterized protein</fullName>
    </submittedName>
</protein>
<comment type="caution">
    <text evidence="2">The sequence shown here is derived from an EMBL/GenBank/DDBJ whole genome shotgun (WGS) entry which is preliminary data.</text>
</comment>
<gene>
    <name evidence="2" type="ORF">ACAOBT_LOCUS21314</name>
</gene>
<dbReference type="AlphaFoldDB" id="A0A9P0L8L2"/>